<dbReference type="GO" id="GO:0005737">
    <property type="term" value="C:cytoplasm"/>
    <property type="evidence" value="ECO:0007669"/>
    <property type="project" value="UniProtKB-SubCell"/>
</dbReference>
<dbReference type="Pfam" id="PF01008">
    <property type="entry name" value="IF-2B"/>
    <property type="match status" value="1"/>
</dbReference>
<comment type="caution">
    <text evidence="7">The sequence shown here is derived from an EMBL/GenBank/DDBJ whole genome shotgun (WGS) entry which is preliminary data.</text>
</comment>
<dbReference type="InterPro" id="IPR027363">
    <property type="entry name" value="M1Pi_N"/>
</dbReference>
<organism evidence="7 8">
    <name type="scientific">Sarcoptes scabiei</name>
    <name type="common">Itch mite</name>
    <name type="synonym">Acarus scabiei</name>
    <dbReference type="NCBI Taxonomy" id="52283"/>
    <lineage>
        <taxon>Eukaryota</taxon>
        <taxon>Metazoa</taxon>
        <taxon>Ecdysozoa</taxon>
        <taxon>Arthropoda</taxon>
        <taxon>Chelicerata</taxon>
        <taxon>Arachnida</taxon>
        <taxon>Acari</taxon>
        <taxon>Acariformes</taxon>
        <taxon>Sarcoptiformes</taxon>
        <taxon>Astigmata</taxon>
        <taxon>Psoroptidia</taxon>
        <taxon>Sarcoptoidea</taxon>
        <taxon>Sarcoptidae</taxon>
        <taxon>Sarcoptinae</taxon>
        <taxon>Sarcoptes</taxon>
    </lineage>
</organism>
<dbReference type="NCBIfam" id="TIGR00512">
    <property type="entry name" value="salvage_mtnA"/>
    <property type="match status" value="1"/>
</dbReference>
<dbReference type="PANTHER" id="PTHR43475:SF1">
    <property type="entry name" value="METHYLTHIORIBOSE-1-PHOSPHATE ISOMERASE"/>
    <property type="match status" value="1"/>
</dbReference>
<name>A0A132A2V3_SARSC</name>
<evidence type="ECO:0000313" key="7">
    <source>
        <dbReference type="EMBL" id="KPM05337.1"/>
    </source>
</evidence>
<accession>A0A132A2V3</accession>
<dbReference type="HAMAP" id="MF_01678">
    <property type="entry name" value="Salvage_MtnA"/>
    <property type="match status" value="1"/>
</dbReference>
<gene>
    <name evidence="7" type="ORF">QR98_0037980</name>
</gene>
<dbReference type="EC" id="5.3.1.23" evidence="6"/>
<keyword evidence="3 6" id="KW-0486">Methionine biosynthesis</keyword>
<comment type="catalytic activity">
    <reaction evidence="6">
        <text>5-(methylsulfanyl)-alpha-D-ribose 1-phosphate = 5-(methylsulfanyl)-D-ribulose 1-phosphate</text>
        <dbReference type="Rhea" id="RHEA:19989"/>
        <dbReference type="ChEBI" id="CHEBI:58533"/>
        <dbReference type="ChEBI" id="CHEBI:58548"/>
        <dbReference type="EC" id="5.3.1.23"/>
    </reaction>
</comment>
<evidence type="ECO:0000256" key="1">
    <source>
        <dbReference type="ARBA" id="ARBA00022490"/>
    </source>
</evidence>
<dbReference type="Gene3D" id="3.40.50.10470">
    <property type="entry name" value="Translation initiation factor eif-2b, domain 2"/>
    <property type="match status" value="1"/>
</dbReference>
<comment type="subcellular location">
    <subcellularLocation>
        <location evidence="6">Cytoplasm</location>
    </subcellularLocation>
    <subcellularLocation>
        <location evidence="6">Nucleus</location>
    </subcellularLocation>
</comment>
<dbReference type="InterPro" id="IPR000649">
    <property type="entry name" value="IF-2B-related"/>
</dbReference>
<dbReference type="EMBL" id="JXLN01010222">
    <property type="protein sequence ID" value="KPM05337.1"/>
    <property type="molecule type" value="Genomic_DNA"/>
</dbReference>
<dbReference type="Proteomes" id="UP000616769">
    <property type="component" value="Unassembled WGS sequence"/>
</dbReference>
<comment type="function">
    <text evidence="6">Catalyzes the interconversion of methylthioribose-1-phosphate (MTR-1-P) into methylthioribulose-1-phosphate (MTRu-1-P).</text>
</comment>
<sequence length="367" mass="41123">MIVESICYDRELNTLRIINQLLLPIKLEYETINGIDDAWNAIKSMKIRGAPAIAILGLLSVSVELSKPKLIESFGDDTEKLYNFINEKAKFLCSSRPTAVNISKEFDSLIEIVRIKQQMNAKLNDLIESIKIHNYEVLLKDRQINHLIGENGSMAIQEKAFETDQNRNNSRKMQILTHCNTGSLATAGYGTALGVIRTLNSKGLLQKCYCTETRPYNQGSRLTAWELKNDAIPHTLICDSMVALLFAKNKIDAVVVGADRVTSNGDTANKIGTFQIAHLAKSFNVPFYVASPLSTIDWSLQNGNEIEIEFRPDKEMKFFKDLQLAPNETDCWNPSFDVTPSSLITGGIITEKGVFRADRLNELKCLK</sequence>
<dbReference type="InterPro" id="IPR011559">
    <property type="entry name" value="Initiation_fac_2B_a/b/d"/>
</dbReference>
<protein>
    <recommendedName>
        <fullName evidence="6">Methylthioribose-1-phosphate isomerase</fullName>
        <shortName evidence="6">M1Pi</shortName>
        <shortName evidence="6">MTR-1-P isomerase</shortName>
        <ecNumber evidence="6">5.3.1.23</ecNumber>
    </recommendedName>
    <alternativeName>
        <fullName evidence="6">S-methyl-5-thioribose-1-phosphate isomerase</fullName>
    </alternativeName>
    <alternativeName>
        <fullName evidence="6">Translation initiation factor eIF-2B subunit alpha/beta/delta-like protein</fullName>
    </alternativeName>
</protein>
<dbReference type="AlphaFoldDB" id="A0A132A2V3"/>
<evidence type="ECO:0000256" key="2">
    <source>
        <dbReference type="ARBA" id="ARBA00022605"/>
    </source>
</evidence>
<dbReference type="PANTHER" id="PTHR43475">
    <property type="entry name" value="METHYLTHIORIBOSE-1-PHOSPHATE ISOMERASE"/>
    <property type="match status" value="1"/>
</dbReference>
<dbReference type="NCBIfam" id="TIGR00524">
    <property type="entry name" value="eIF-2B_rel"/>
    <property type="match status" value="1"/>
</dbReference>
<comment type="similarity">
    <text evidence="6">Belongs to the eIF-2B alpha/beta/delta subunits family. MtnA subfamily.</text>
</comment>
<dbReference type="FunFam" id="3.40.50.10470:FF:000003">
    <property type="entry name" value="Methylthioribose-1-phosphate isomerase"/>
    <property type="match status" value="1"/>
</dbReference>
<feature type="active site" description="Proton donor" evidence="6">
    <location>
        <position position="259"/>
    </location>
</feature>
<dbReference type="OrthoDB" id="2461at2759"/>
<dbReference type="InterPro" id="IPR037171">
    <property type="entry name" value="NagB/RpiA_transferase-like"/>
</dbReference>
<keyword evidence="4 6" id="KW-0413">Isomerase</keyword>
<dbReference type="FunFam" id="1.20.120.420:FF:000003">
    <property type="entry name" value="Methylthioribose-1-phosphate isomerase"/>
    <property type="match status" value="1"/>
</dbReference>
<dbReference type="SUPFAM" id="SSF100950">
    <property type="entry name" value="NagB/RpiA/CoA transferase-like"/>
    <property type="match status" value="1"/>
</dbReference>
<dbReference type="InterPro" id="IPR042529">
    <property type="entry name" value="IF_2B-like_C"/>
</dbReference>
<feature type="site" description="Transition state stabilizer" evidence="6">
    <location>
        <position position="179"/>
    </location>
</feature>
<dbReference type="InterPro" id="IPR005251">
    <property type="entry name" value="IF-M1Pi"/>
</dbReference>
<evidence type="ECO:0000256" key="3">
    <source>
        <dbReference type="ARBA" id="ARBA00023167"/>
    </source>
</evidence>
<evidence type="ECO:0000256" key="5">
    <source>
        <dbReference type="ARBA" id="ARBA00023242"/>
    </source>
</evidence>
<dbReference type="GO" id="GO:0005634">
    <property type="term" value="C:nucleus"/>
    <property type="evidence" value="ECO:0007669"/>
    <property type="project" value="UniProtKB-SubCell"/>
</dbReference>
<dbReference type="Gene3D" id="1.20.120.420">
    <property type="entry name" value="translation initiation factor eif-2b, domain 1"/>
    <property type="match status" value="1"/>
</dbReference>
<evidence type="ECO:0000256" key="4">
    <source>
        <dbReference type="ARBA" id="ARBA00023235"/>
    </source>
</evidence>
<dbReference type="VEuPathDB" id="VectorBase:SSCA010070"/>
<evidence type="ECO:0000256" key="6">
    <source>
        <dbReference type="HAMAP-Rule" id="MF_03119"/>
    </source>
</evidence>
<reference evidence="7 8" key="1">
    <citation type="journal article" date="2015" name="Parasit. Vectors">
        <title>Draft genome of the scabies mite.</title>
        <authorList>
            <person name="Rider S.D.Jr."/>
            <person name="Morgan M.S."/>
            <person name="Arlian L.G."/>
        </authorList>
    </citation>
    <scope>NUCLEOTIDE SEQUENCE [LARGE SCALE GENOMIC DNA]</scope>
    <source>
        <strain evidence="7">Arlian Lab</strain>
    </source>
</reference>
<proteinExistence type="inferred from homology"/>
<keyword evidence="5 6" id="KW-0539">Nucleus</keyword>
<evidence type="ECO:0000313" key="8">
    <source>
        <dbReference type="Proteomes" id="UP000616769"/>
    </source>
</evidence>
<keyword evidence="2 6" id="KW-0028">Amino-acid biosynthesis</keyword>
<dbReference type="GO" id="GO:0019509">
    <property type="term" value="P:L-methionine salvage from methylthioadenosine"/>
    <property type="evidence" value="ECO:0007669"/>
    <property type="project" value="UniProtKB-UniRule"/>
</dbReference>
<keyword evidence="1 6" id="KW-0963">Cytoplasm</keyword>
<dbReference type="UniPathway" id="UPA00904">
    <property type="reaction ID" value="UER00874"/>
</dbReference>
<comment type="pathway">
    <text evidence="6">Amino-acid biosynthesis; L-methionine biosynthesis via salvage pathway; L-methionine from S-methyl-5-thio-alpha-D-ribose 1-phosphate: step 1/6.</text>
</comment>
<dbReference type="NCBIfam" id="NF004326">
    <property type="entry name" value="PRK05720.1"/>
    <property type="match status" value="1"/>
</dbReference>
<dbReference type="GO" id="GO:0046523">
    <property type="term" value="F:S-methyl-5-thioribose-1-phosphate isomerase activity"/>
    <property type="evidence" value="ECO:0007669"/>
    <property type="project" value="UniProtKB-UniRule"/>
</dbReference>